<evidence type="ECO:0000313" key="1">
    <source>
        <dbReference type="EMBL" id="MBA0626202.1"/>
    </source>
</evidence>
<name>A0A7J8SKZ9_GOSDV</name>
<sequence>MPTEERVRVNLSNVRNYYSHGSTVIFRNLIRFPIGSSLKNILH</sequence>
<comment type="caution">
    <text evidence="1">The sequence shown here is derived from an EMBL/GenBank/DDBJ whole genome shotgun (WGS) entry which is preliminary data.</text>
</comment>
<organism evidence="1 2">
    <name type="scientific">Gossypium davidsonii</name>
    <name type="common">Davidson's cotton</name>
    <name type="synonym">Gossypium klotzschianum subsp. davidsonii</name>
    <dbReference type="NCBI Taxonomy" id="34287"/>
    <lineage>
        <taxon>Eukaryota</taxon>
        <taxon>Viridiplantae</taxon>
        <taxon>Streptophyta</taxon>
        <taxon>Embryophyta</taxon>
        <taxon>Tracheophyta</taxon>
        <taxon>Spermatophyta</taxon>
        <taxon>Magnoliopsida</taxon>
        <taxon>eudicotyledons</taxon>
        <taxon>Gunneridae</taxon>
        <taxon>Pentapetalae</taxon>
        <taxon>rosids</taxon>
        <taxon>malvids</taxon>
        <taxon>Malvales</taxon>
        <taxon>Malvaceae</taxon>
        <taxon>Malvoideae</taxon>
        <taxon>Gossypium</taxon>
    </lineage>
</organism>
<reference evidence="1 2" key="1">
    <citation type="journal article" date="2019" name="Genome Biol. Evol.">
        <title>Insights into the evolution of the New World diploid cottons (Gossypium, subgenus Houzingenia) based on genome sequencing.</title>
        <authorList>
            <person name="Grover C.E."/>
            <person name="Arick M.A. 2nd"/>
            <person name="Thrash A."/>
            <person name="Conover J.L."/>
            <person name="Sanders W.S."/>
            <person name="Peterson D.G."/>
            <person name="Frelichowski J.E."/>
            <person name="Scheffler J.A."/>
            <person name="Scheffler B.E."/>
            <person name="Wendel J.F."/>
        </authorList>
    </citation>
    <scope>NUCLEOTIDE SEQUENCE [LARGE SCALE GENOMIC DNA]</scope>
    <source>
        <strain evidence="1">27</strain>
        <tissue evidence="1">Leaf</tissue>
    </source>
</reference>
<dbReference type="Proteomes" id="UP000593561">
    <property type="component" value="Unassembled WGS sequence"/>
</dbReference>
<gene>
    <name evidence="1" type="ORF">Godav_003911</name>
</gene>
<keyword evidence="2" id="KW-1185">Reference proteome</keyword>
<protein>
    <submittedName>
        <fullName evidence="1">Uncharacterized protein</fullName>
    </submittedName>
</protein>
<dbReference type="AlphaFoldDB" id="A0A7J8SKZ9"/>
<accession>A0A7J8SKZ9</accession>
<dbReference type="EMBL" id="JABFAC010000010">
    <property type="protein sequence ID" value="MBA0626202.1"/>
    <property type="molecule type" value="Genomic_DNA"/>
</dbReference>
<evidence type="ECO:0000313" key="2">
    <source>
        <dbReference type="Proteomes" id="UP000593561"/>
    </source>
</evidence>
<proteinExistence type="predicted"/>